<dbReference type="EMBL" id="CP136594">
    <property type="protein sequence ID" value="WOE76278.1"/>
    <property type="molecule type" value="Genomic_DNA"/>
</dbReference>
<evidence type="ECO:0000313" key="1">
    <source>
        <dbReference type="EMBL" id="WOE76278.1"/>
    </source>
</evidence>
<protein>
    <submittedName>
        <fullName evidence="1">Uncharacterized protein</fullName>
    </submittedName>
</protein>
<name>A0AA97I2I2_9SPHN</name>
<organism evidence="1 2">
    <name type="scientific">Alterisphingorhabdus coralli</name>
    <dbReference type="NCBI Taxonomy" id="3071408"/>
    <lineage>
        <taxon>Bacteria</taxon>
        <taxon>Pseudomonadati</taxon>
        <taxon>Pseudomonadota</taxon>
        <taxon>Alphaproteobacteria</taxon>
        <taxon>Sphingomonadales</taxon>
        <taxon>Sphingomonadaceae</taxon>
        <taxon>Alterisphingorhabdus (ex Yan et al. 2024)</taxon>
    </lineage>
</organism>
<evidence type="ECO:0000313" key="2">
    <source>
        <dbReference type="Proteomes" id="UP001302429"/>
    </source>
</evidence>
<accession>A0AA97I2I2</accession>
<proteinExistence type="predicted"/>
<reference evidence="1 2" key="1">
    <citation type="submission" date="2023-10" db="EMBL/GenBank/DDBJ databases">
        <title>Complete genome sequence of a Sphingomonadaceae bacterium.</title>
        <authorList>
            <person name="Yan C."/>
        </authorList>
    </citation>
    <scope>NUCLEOTIDE SEQUENCE [LARGE SCALE GENOMIC DNA]</scope>
    <source>
        <strain evidence="1 2">SCSIO 66989</strain>
    </source>
</reference>
<dbReference type="KEGG" id="acoa:RB602_06070"/>
<dbReference type="RefSeq" id="WP_317083876.1">
    <property type="nucleotide sequence ID" value="NZ_CP136594.1"/>
</dbReference>
<gene>
    <name evidence="1" type="ORF">RB602_06070</name>
</gene>
<dbReference type="Proteomes" id="UP001302429">
    <property type="component" value="Chromosome"/>
</dbReference>
<keyword evidence="2" id="KW-1185">Reference proteome</keyword>
<dbReference type="AlphaFoldDB" id="A0AA97I2I2"/>
<sequence>MSRQVEIFGDLVLVVIYGDAPDPKGKGSKFPSRYIRCCRLRKINGENGDGDKSCVEAELRSAKNDYKWKSLEDAMSGERDSLWWSLLPLQEKFSQLSEQKEKNGISQAIEAISGLLNN</sequence>